<sequence length="578" mass="64515">MSQFIVSARRYRPTHFKDIMGQSHITTTLQNALAYGKLAHAFLFCGPRGVGKTTCARILAKAINCLHITEEREPCNDCRHCVSFSSSNPMNIYELDAASNNAVEDIRELVDQVRYVPQMGKYKIYIIDEVHMLSNAAFNAFLKTLEEPPSYVLFILATTERHKVLPTILSRCQIFNFNSIKIEAIADQLASIAMQESIAYEMAALQLIAQKAEGAMRDALSMFDIIATATGQKETITYAVAAAHLQHLDYAYYFKCTEAFVRKDIPTLLSIYDAVLRAGFNGRHFLVGLGEHLRNLLVCRDPVSLPLLEVPDPIRPQYAEYAAKCSMHFLLDALARLNQCLLHYQASQHKRLHVELFLIELAAGTPTVVPAGTEGTPQKKQLPSEPNRCKQSAAAVQEAESSMPCKKPSSNPLPGDRVMIQEAVTERLPTLADLKKTLTGTEALDTVVQISPLQTKKTLPLLGEKVAIVLADYKEYLKNKGDLAAYQLMRQPIKVEGRVISITLIHPVQEAMLQKLKGDLLNFLGEALQDSDITIQGVLVEEVVPKRPYTDQEKLNYLGKKNAAIAFLQEKLRLELTY</sequence>
<keyword evidence="5 8" id="KW-0067">ATP-binding</keyword>
<organism evidence="10 11">
    <name type="scientific">Candidatus Cardinium hertigii</name>
    <dbReference type="NCBI Taxonomy" id="247481"/>
    <lineage>
        <taxon>Bacteria</taxon>
        <taxon>Pseudomonadati</taxon>
        <taxon>Bacteroidota</taxon>
        <taxon>Cytophagia</taxon>
        <taxon>Cytophagales</taxon>
        <taxon>Amoebophilaceae</taxon>
        <taxon>Candidatus Cardinium</taxon>
    </lineage>
</organism>
<dbReference type="KEGG" id="cher:DK880_00839"/>
<dbReference type="CDD" id="cd00009">
    <property type="entry name" value="AAA"/>
    <property type="match status" value="1"/>
</dbReference>
<evidence type="ECO:0000259" key="9">
    <source>
        <dbReference type="SMART" id="SM00382"/>
    </source>
</evidence>
<dbReference type="OrthoDB" id="9810148at2"/>
<dbReference type="SMART" id="SM00382">
    <property type="entry name" value="AAA"/>
    <property type="match status" value="1"/>
</dbReference>
<dbReference type="SUPFAM" id="SSF52540">
    <property type="entry name" value="P-loop containing nucleoside triphosphate hydrolases"/>
    <property type="match status" value="1"/>
</dbReference>
<comment type="subunit">
    <text evidence="8">DNA polymerase III contains a core (composed of alpha, epsilon and theta chains) that associates with a tau subunit. This core dimerizes to form the POLIII' complex. PolIII' associates with the gamma complex (composed of gamma, delta, delta', psi and chi chains) and with the beta chain to form the complete DNA polymerase III complex.</text>
</comment>
<gene>
    <name evidence="10" type="primary">dnaX_3</name>
    <name evidence="8" type="synonym">dnaX</name>
    <name evidence="10" type="ORF">DK880_00839</name>
</gene>
<dbReference type="InterPro" id="IPR027417">
    <property type="entry name" value="P-loop_NTPase"/>
</dbReference>
<dbReference type="GO" id="GO:0003677">
    <property type="term" value="F:DNA binding"/>
    <property type="evidence" value="ECO:0007669"/>
    <property type="project" value="InterPro"/>
</dbReference>
<name>A0A2Z3LJB8_9BACT</name>
<dbReference type="InterPro" id="IPR003593">
    <property type="entry name" value="AAA+_ATPase"/>
</dbReference>
<dbReference type="NCBIfam" id="TIGR02397">
    <property type="entry name" value="dnaX_nterm"/>
    <property type="match status" value="1"/>
</dbReference>
<keyword evidence="11" id="KW-1185">Reference proteome</keyword>
<comment type="similarity">
    <text evidence="1 8">Belongs to the DnaX/STICHEL family.</text>
</comment>
<dbReference type="PANTHER" id="PTHR11669">
    <property type="entry name" value="REPLICATION FACTOR C / DNA POLYMERASE III GAMMA-TAU SUBUNIT"/>
    <property type="match status" value="1"/>
</dbReference>
<evidence type="ECO:0000256" key="1">
    <source>
        <dbReference type="ARBA" id="ARBA00006360"/>
    </source>
</evidence>
<reference evidence="10 11" key="1">
    <citation type="submission" date="2018-05" db="EMBL/GenBank/DDBJ databases">
        <title>Candidatus Cardinium hertigii Genome Assembly.</title>
        <authorList>
            <person name="Showmaker K.C."/>
            <person name="Walden K.O."/>
            <person name="Fields C.J."/>
            <person name="Lambert K.N."/>
            <person name="Hudson M.E."/>
        </authorList>
    </citation>
    <scope>NUCLEOTIDE SEQUENCE [LARGE SCALE GENOMIC DNA]</scope>
    <source>
        <strain evidence="11">cHgTN10</strain>
    </source>
</reference>
<evidence type="ECO:0000256" key="5">
    <source>
        <dbReference type="ARBA" id="ARBA00022840"/>
    </source>
</evidence>
<dbReference type="Pfam" id="PF13177">
    <property type="entry name" value="DNA_pol3_delta2"/>
    <property type="match status" value="1"/>
</dbReference>
<dbReference type="GO" id="GO:0003887">
    <property type="term" value="F:DNA-directed DNA polymerase activity"/>
    <property type="evidence" value="ECO:0007669"/>
    <property type="project" value="UniProtKB-KW"/>
</dbReference>
<evidence type="ECO:0000313" key="10">
    <source>
        <dbReference type="EMBL" id="AWN82140.1"/>
    </source>
</evidence>
<evidence type="ECO:0000256" key="2">
    <source>
        <dbReference type="ARBA" id="ARBA00022723"/>
    </source>
</evidence>
<feature type="domain" description="AAA+ ATPase" evidence="9">
    <location>
        <begin position="38"/>
        <end position="181"/>
    </location>
</feature>
<dbReference type="Gene3D" id="1.20.272.10">
    <property type="match status" value="1"/>
</dbReference>
<dbReference type="FunFam" id="3.40.50.300:FF:000014">
    <property type="entry name" value="DNA polymerase III subunit gamma/tau"/>
    <property type="match status" value="1"/>
</dbReference>
<keyword evidence="8 10" id="KW-0548">Nucleotidyltransferase</keyword>
<dbReference type="Gene3D" id="1.10.8.60">
    <property type="match status" value="1"/>
</dbReference>
<evidence type="ECO:0000256" key="8">
    <source>
        <dbReference type="RuleBase" id="RU364063"/>
    </source>
</evidence>
<keyword evidence="8 10" id="KW-0808">Transferase</keyword>
<dbReference type="NCBIfam" id="NF004046">
    <property type="entry name" value="PRK05563.1"/>
    <property type="match status" value="1"/>
</dbReference>
<evidence type="ECO:0000256" key="4">
    <source>
        <dbReference type="ARBA" id="ARBA00022833"/>
    </source>
</evidence>
<dbReference type="InterPro" id="IPR012763">
    <property type="entry name" value="DNA_pol_III_sug/sutau_N"/>
</dbReference>
<dbReference type="GO" id="GO:0006261">
    <property type="term" value="P:DNA-templated DNA replication"/>
    <property type="evidence" value="ECO:0007669"/>
    <property type="project" value="TreeGrafter"/>
</dbReference>
<accession>A0A2Z3LJB8</accession>
<dbReference type="PANTHER" id="PTHR11669:SF0">
    <property type="entry name" value="PROTEIN STICHEL-LIKE 2"/>
    <property type="match status" value="1"/>
</dbReference>
<keyword evidence="3 8" id="KW-0547">Nucleotide-binding</keyword>
<dbReference type="RefSeq" id="WP_109997532.1">
    <property type="nucleotide sequence ID" value="NZ_CP029619.1"/>
</dbReference>
<keyword evidence="6 8" id="KW-0239">DNA-directed DNA polymerase</keyword>
<dbReference type="PRINTS" id="PR00300">
    <property type="entry name" value="CLPPROTEASEA"/>
</dbReference>
<evidence type="ECO:0000313" key="11">
    <source>
        <dbReference type="Proteomes" id="UP000245872"/>
    </source>
</evidence>
<evidence type="ECO:0000256" key="7">
    <source>
        <dbReference type="ARBA" id="ARBA00049244"/>
    </source>
</evidence>
<comment type="function">
    <text evidence="8">DNA polymerase III is a complex, multichain enzyme responsible for most of the replicative synthesis in bacteria. This DNA polymerase also exhibits 3' to 5' exonuclease activity.</text>
</comment>
<keyword evidence="2" id="KW-0479">Metal-binding</keyword>
<dbReference type="AlphaFoldDB" id="A0A2Z3LJB8"/>
<comment type="catalytic activity">
    <reaction evidence="7 8">
        <text>DNA(n) + a 2'-deoxyribonucleoside 5'-triphosphate = DNA(n+1) + diphosphate</text>
        <dbReference type="Rhea" id="RHEA:22508"/>
        <dbReference type="Rhea" id="RHEA-COMP:17339"/>
        <dbReference type="Rhea" id="RHEA-COMP:17340"/>
        <dbReference type="ChEBI" id="CHEBI:33019"/>
        <dbReference type="ChEBI" id="CHEBI:61560"/>
        <dbReference type="ChEBI" id="CHEBI:173112"/>
        <dbReference type="EC" id="2.7.7.7"/>
    </reaction>
</comment>
<dbReference type="Gene3D" id="3.40.50.300">
    <property type="entry name" value="P-loop containing nucleotide triphosphate hydrolases"/>
    <property type="match status" value="1"/>
</dbReference>
<evidence type="ECO:0000256" key="3">
    <source>
        <dbReference type="ARBA" id="ARBA00022741"/>
    </source>
</evidence>
<protein>
    <recommendedName>
        <fullName evidence="8">DNA polymerase III subunit gamma/tau</fullName>
        <ecNumber evidence="8">2.7.7.7</ecNumber>
    </recommendedName>
</protein>
<dbReference type="InterPro" id="IPR050238">
    <property type="entry name" value="DNA_Rep/Repair_Clamp_Loader"/>
</dbReference>
<dbReference type="GO" id="GO:0046872">
    <property type="term" value="F:metal ion binding"/>
    <property type="evidence" value="ECO:0007669"/>
    <property type="project" value="UniProtKB-KW"/>
</dbReference>
<dbReference type="EMBL" id="CP029619">
    <property type="protein sequence ID" value="AWN82140.1"/>
    <property type="molecule type" value="Genomic_DNA"/>
</dbReference>
<dbReference type="InterPro" id="IPR008921">
    <property type="entry name" value="DNA_pol3_clamp-load_cplx_C"/>
</dbReference>
<proteinExistence type="inferred from homology"/>
<evidence type="ECO:0000256" key="6">
    <source>
        <dbReference type="ARBA" id="ARBA00022932"/>
    </source>
</evidence>
<dbReference type="InterPro" id="IPR045085">
    <property type="entry name" value="HLD_clamp_pol_III_gamma_tau"/>
</dbReference>
<dbReference type="Proteomes" id="UP000245872">
    <property type="component" value="Chromosome"/>
</dbReference>
<dbReference type="Pfam" id="PF22608">
    <property type="entry name" value="DNAX_ATPase_lid"/>
    <property type="match status" value="1"/>
</dbReference>
<dbReference type="EC" id="2.7.7.7" evidence="8"/>
<keyword evidence="8" id="KW-0235">DNA replication</keyword>
<keyword evidence="4" id="KW-0862">Zinc</keyword>
<dbReference type="GO" id="GO:0009360">
    <property type="term" value="C:DNA polymerase III complex"/>
    <property type="evidence" value="ECO:0007669"/>
    <property type="project" value="InterPro"/>
</dbReference>
<dbReference type="CDD" id="cd18137">
    <property type="entry name" value="HLD_clamp_pol_III_gamma_tau"/>
    <property type="match status" value="1"/>
</dbReference>
<dbReference type="GO" id="GO:0005524">
    <property type="term" value="F:ATP binding"/>
    <property type="evidence" value="ECO:0007669"/>
    <property type="project" value="UniProtKB-KW"/>
</dbReference>
<dbReference type="InterPro" id="IPR001270">
    <property type="entry name" value="ClpA/B"/>
</dbReference>
<dbReference type="SUPFAM" id="SSF48019">
    <property type="entry name" value="post-AAA+ oligomerization domain-like"/>
    <property type="match status" value="1"/>
</dbReference>